<dbReference type="InterPro" id="IPR011989">
    <property type="entry name" value="ARM-like"/>
</dbReference>
<evidence type="ECO:0000313" key="6">
    <source>
        <dbReference type="EMBL" id="WVZ95290.1"/>
    </source>
</evidence>
<evidence type="ECO:0000256" key="3">
    <source>
        <dbReference type="ARBA" id="ARBA00022490"/>
    </source>
</evidence>
<gene>
    <name evidence="6" type="ORF">U9M48_041075</name>
    <name evidence="7" type="ORF">U9M48_041092</name>
    <name evidence="8" type="ORF">U9M48_041093</name>
</gene>
<evidence type="ECO:0000256" key="2">
    <source>
        <dbReference type="ARBA" id="ARBA00009745"/>
    </source>
</evidence>
<dbReference type="PANTHER" id="PTHR10257">
    <property type="entry name" value="SERINE/THREONINE PROTEIN PHOSPHATASE 2A PP2A REGULATORY SUBUNIT B"/>
    <property type="match status" value="1"/>
</dbReference>
<evidence type="ECO:0000313" key="9">
    <source>
        <dbReference type="Proteomes" id="UP001341281"/>
    </source>
</evidence>
<evidence type="ECO:0000256" key="5">
    <source>
        <dbReference type="SAM" id="MobiDB-lite"/>
    </source>
</evidence>
<reference evidence="6 9" key="1">
    <citation type="submission" date="2024-02" db="EMBL/GenBank/DDBJ databases">
        <title>High-quality chromosome-scale genome assembly of Pensacola bahiagrass (Paspalum notatum Flugge var. saurae).</title>
        <authorList>
            <person name="Vega J.M."/>
            <person name="Podio M."/>
            <person name="Orjuela J."/>
            <person name="Siena L.A."/>
            <person name="Pessino S.C."/>
            <person name="Combes M.C."/>
            <person name="Mariac C."/>
            <person name="Albertini E."/>
            <person name="Pupilli F."/>
            <person name="Ortiz J.P.A."/>
            <person name="Leblanc O."/>
        </authorList>
    </citation>
    <scope>NUCLEOTIDE SEQUENCE [LARGE SCALE GENOMIC DNA]</scope>
    <source>
        <strain evidence="6">R1</strain>
        <tissue evidence="6">Leaf</tissue>
    </source>
</reference>
<dbReference type="AlphaFoldDB" id="A0AAQ3XEF5"/>
<dbReference type="EMBL" id="CP144753">
    <property type="protein sequence ID" value="WVZ95290.1"/>
    <property type="molecule type" value="Genomic_DNA"/>
</dbReference>
<comment type="function">
    <text evidence="4">The B regulatory subunit might modulate substrate selectivity and catalytic activity, and also might direct the localization of the catalytic enzyme to a particular subcellular compartment.</text>
</comment>
<dbReference type="FunFam" id="1.25.10.10:FF:000041">
    <property type="entry name" value="Serine/threonine protein phosphatase 2A regulatory subunit"/>
    <property type="match status" value="1"/>
</dbReference>
<dbReference type="PIRSF" id="PIRSF028043">
    <property type="entry name" value="PP2A_B56"/>
    <property type="match status" value="1"/>
</dbReference>
<dbReference type="Proteomes" id="UP001341281">
    <property type="component" value="Chromosome 09"/>
</dbReference>
<keyword evidence="9" id="KW-1185">Reference proteome</keyword>
<dbReference type="Pfam" id="PF01603">
    <property type="entry name" value="B56"/>
    <property type="match status" value="1"/>
</dbReference>
<accession>A0AAQ3XEF5</accession>
<dbReference type="EMBL" id="CP144753">
    <property type="protein sequence ID" value="WVZ95309.1"/>
    <property type="molecule type" value="Genomic_DNA"/>
</dbReference>
<dbReference type="GO" id="GO:0000159">
    <property type="term" value="C:protein phosphatase type 2A complex"/>
    <property type="evidence" value="ECO:0007669"/>
    <property type="project" value="UniProtKB-UniRule"/>
</dbReference>
<dbReference type="InterPro" id="IPR016024">
    <property type="entry name" value="ARM-type_fold"/>
</dbReference>
<proteinExistence type="inferred from homology"/>
<dbReference type="PANTHER" id="PTHR10257:SF60">
    <property type="entry name" value="SERINE_THREONINE PROTEIN PHOSPHATASE 2A 55 KDA REGULATORY SUBUNIT B' DELTA ISOFORM"/>
    <property type="match status" value="1"/>
</dbReference>
<keyword evidence="3" id="KW-0963">Cytoplasm</keyword>
<evidence type="ECO:0000313" key="8">
    <source>
        <dbReference type="EMBL" id="WVZ95310.1"/>
    </source>
</evidence>
<feature type="compositionally biased region" description="Polar residues" evidence="5">
    <location>
        <begin position="27"/>
        <end position="55"/>
    </location>
</feature>
<comment type="subcellular location">
    <subcellularLocation>
        <location evidence="1">Cytoplasm</location>
    </subcellularLocation>
</comment>
<dbReference type="GO" id="GO:0007165">
    <property type="term" value="P:signal transduction"/>
    <property type="evidence" value="ECO:0007669"/>
    <property type="project" value="InterPro"/>
</dbReference>
<dbReference type="SUPFAM" id="SSF48371">
    <property type="entry name" value="ARM repeat"/>
    <property type="match status" value="1"/>
</dbReference>
<name>A0AAQ3XEF5_PASNO</name>
<protein>
    <recommendedName>
        <fullName evidence="4">Serine/threonine protein phosphatase 2A regulatory subunit</fullName>
    </recommendedName>
</protein>
<dbReference type="Gene3D" id="1.25.10.10">
    <property type="entry name" value="Leucine-rich Repeat Variant"/>
    <property type="match status" value="1"/>
</dbReference>
<dbReference type="GO" id="GO:0005737">
    <property type="term" value="C:cytoplasm"/>
    <property type="evidence" value="ECO:0007669"/>
    <property type="project" value="UniProtKB-SubCell"/>
</dbReference>
<dbReference type="EMBL" id="CP144753">
    <property type="protein sequence ID" value="WVZ95310.1"/>
    <property type="molecule type" value="Genomic_DNA"/>
</dbReference>
<organism evidence="6 9">
    <name type="scientific">Paspalum notatum var. saurae</name>
    <dbReference type="NCBI Taxonomy" id="547442"/>
    <lineage>
        <taxon>Eukaryota</taxon>
        <taxon>Viridiplantae</taxon>
        <taxon>Streptophyta</taxon>
        <taxon>Embryophyta</taxon>
        <taxon>Tracheophyta</taxon>
        <taxon>Spermatophyta</taxon>
        <taxon>Magnoliopsida</taxon>
        <taxon>Liliopsida</taxon>
        <taxon>Poales</taxon>
        <taxon>Poaceae</taxon>
        <taxon>PACMAD clade</taxon>
        <taxon>Panicoideae</taxon>
        <taxon>Andropogonodae</taxon>
        <taxon>Paspaleae</taxon>
        <taxon>Paspalinae</taxon>
        <taxon>Paspalum</taxon>
    </lineage>
</organism>
<sequence>MIKQILGRLPKKPAKSGEKEVAGAGSSLPSPTADARTTTDLTMSSRLVNPNNYASTVTNPGQNYAARNAGAGAGLSNGFTASAGYEALPSFRDVPASEKPTLFLRKLAMCCVVFDFTDPTKDVKEKEVKRQTLLELVDYITSATGKFPEPAVQEVIKMVSINLFRVPAPAPRENKMLESFDLEEEEPVMDPAWSHLQIVYELFLRFIQSPETDAKMAKRYIDHGFIIRLLDLFDSEDPREREYLKTILHRIYGKFMVHRPFIRKAINNIFYRFIFETEKHNGIAELLEILGSIINGFALPLKEEHKLFLVRALIPLHKPKCVAMYHQQLSYCVTQFVEKDCKLADTVIRGLLKYWPITNSSKEVMFLGELEEVLEATQPAEFQRCMVPLFCQIGRCLSSSHFQVAERALFLWNNDHIEGLIKQNSKVILPIIFPALERNTKGHWNQAVQSLSLNVRKIFMDHDPPLFEECRKKFEEEEAQEASMRSKREDRWKRLEEIASSKSPQ</sequence>
<evidence type="ECO:0000313" key="7">
    <source>
        <dbReference type="EMBL" id="WVZ95309.1"/>
    </source>
</evidence>
<dbReference type="GO" id="GO:0019888">
    <property type="term" value="F:protein phosphatase regulator activity"/>
    <property type="evidence" value="ECO:0007669"/>
    <property type="project" value="UniProtKB-UniRule"/>
</dbReference>
<evidence type="ECO:0000256" key="4">
    <source>
        <dbReference type="PIRNR" id="PIRNR028043"/>
    </source>
</evidence>
<feature type="region of interest" description="Disordered" evidence="5">
    <location>
        <begin position="1"/>
        <end position="55"/>
    </location>
</feature>
<dbReference type="InterPro" id="IPR002554">
    <property type="entry name" value="PP2A_B56"/>
</dbReference>
<evidence type="ECO:0000256" key="1">
    <source>
        <dbReference type="ARBA" id="ARBA00004496"/>
    </source>
</evidence>
<comment type="similarity">
    <text evidence="2">Belongs to the phosphatase 2A regulatory subunit B56 family.</text>
</comment>